<feature type="transmembrane region" description="Helical" evidence="2">
    <location>
        <begin position="196"/>
        <end position="213"/>
    </location>
</feature>
<reference evidence="4 5" key="1">
    <citation type="submission" date="2016-12" db="EMBL/GenBank/DDBJ databases">
        <title>Genomic comparison of strains in the 'Actinomyces naeslundii' group.</title>
        <authorList>
            <person name="Mughal S.R."/>
            <person name="Do T."/>
            <person name="Gilbert S.C."/>
            <person name="Witherden E.A."/>
            <person name="Didelot X."/>
            <person name="Beighton D."/>
        </authorList>
    </citation>
    <scope>NUCLEOTIDE SEQUENCE [LARGE SCALE GENOMIC DNA]</scope>
    <source>
        <strain evidence="4 5">P6N</strain>
    </source>
</reference>
<comment type="caution">
    <text evidence="4">The sequence shown here is derived from an EMBL/GenBank/DDBJ whole genome shotgun (WGS) entry which is preliminary data.</text>
</comment>
<dbReference type="GO" id="GO:0016020">
    <property type="term" value="C:membrane"/>
    <property type="evidence" value="ECO:0007669"/>
    <property type="project" value="InterPro"/>
</dbReference>
<feature type="transmembrane region" description="Helical" evidence="2">
    <location>
        <begin position="256"/>
        <end position="276"/>
    </location>
</feature>
<comment type="similarity">
    <text evidence="1">Belongs to the EamA transporter family.</text>
</comment>
<organism evidence="4 5">
    <name type="scientific">Actinomyces oris</name>
    <dbReference type="NCBI Taxonomy" id="544580"/>
    <lineage>
        <taxon>Bacteria</taxon>
        <taxon>Bacillati</taxon>
        <taxon>Actinomycetota</taxon>
        <taxon>Actinomycetes</taxon>
        <taxon>Actinomycetales</taxon>
        <taxon>Actinomycetaceae</taxon>
        <taxon>Actinomyces</taxon>
    </lineage>
</organism>
<feature type="transmembrane region" description="Helical" evidence="2">
    <location>
        <begin position="41"/>
        <end position="61"/>
    </location>
</feature>
<evidence type="ECO:0000313" key="5">
    <source>
        <dbReference type="Proteomes" id="UP000186394"/>
    </source>
</evidence>
<dbReference type="InterPro" id="IPR000620">
    <property type="entry name" value="EamA_dom"/>
</dbReference>
<dbReference type="PANTHER" id="PTHR22911:SF76">
    <property type="entry name" value="EAMA DOMAIN-CONTAINING PROTEIN"/>
    <property type="match status" value="1"/>
</dbReference>
<feature type="domain" description="EamA" evidence="3">
    <location>
        <begin position="18"/>
        <end position="152"/>
    </location>
</feature>
<evidence type="ECO:0000256" key="2">
    <source>
        <dbReference type="SAM" id="Phobius"/>
    </source>
</evidence>
<keyword evidence="2" id="KW-1133">Transmembrane helix</keyword>
<dbReference type="Proteomes" id="UP000186394">
    <property type="component" value="Unassembled WGS sequence"/>
</dbReference>
<feature type="transmembrane region" description="Helical" evidence="2">
    <location>
        <begin position="82"/>
        <end position="101"/>
    </location>
</feature>
<feature type="transmembrane region" description="Helical" evidence="2">
    <location>
        <begin position="164"/>
        <end position="184"/>
    </location>
</feature>
<dbReference type="PANTHER" id="PTHR22911">
    <property type="entry name" value="ACYL-MALONYL CONDENSING ENZYME-RELATED"/>
    <property type="match status" value="1"/>
</dbReference>
<feature type="transmembrane region" description="Helical" evidence="2">
    <location>
        <begin position="142"/>
        <end position="158"/>
    </location>
</feature>
<feature type="transmembrane region" description="Helical" evidence="2">
    <location>
        <begin position="12"/>
        <end position="35"/>
    </location>
</feature>
<dbReference type="SUPFAM" id="SSF103481">
    <property type="entry name" value="Multidrug resistance efflux transporter EmrE"/>
    <property type="match status" value="2"/>
</dbReference>
<name>A0A1Q8VJI5_9ACTO</name>
<feature type="transmembrane region" description="Helical" evidence="2">
    <location>
        <begin position="282"/>
        <end position="302"/>
    </location>
</feature>
<keyword evidence="2" id="KW-0812">Transmembrane</keyword>
<accession>A0A1Q8VJI5</accession>
<feature type="transmembrane region" description="Helical" evidence="2">
    <location>
        <begin position="113"/>
        <end position="130"/>
    </location>
</feature>
<dbReference type="AlphaFoldDB" id="A0A1Q8VJI5"/>
<dbReference type="EMBL" id="MSKL01000025">
    <property type="protein sequence ID" value="OLO48245.1"/>
    <property type="molecule type" value="Genomic_DNA"/>
</dbReference>
<evidence type="ECO:0000313" key="4">
    <source>
        <dbReference type="EMBL" id="OLO48245.1"/>
    </source>
</evidence>
<dbReference type="InterPro" id="IPR037185">
    <property type="entry name" value="EmrE-like"/>
</dbReference>
<feature type="domain" description="EamA" evidence="3">
    <location>
        <begin position="165"/>
        <end position="297"/>
    </location>
</feature>
<evidence type="ECO:0000256" key="1">
    <source>
        <dbReference type="ARBA" id="ARBA00007362"/>
    </source>
</evidence>
<gene>
    <name evidence="4" type="ORF">BKH28_09575</name>
</gene>
<protein>
    <submittedName>
        <fullName evidence="4">EamA family transporter</fullName>
    </submittedName>
</protein>
<keyword evidence="2" id="KW-0472">Membrane</keyword>
<feature type="transmembrane region" description="Helical" evidence="2">
    <location>
        <begin position="225"/>
        <end position="244"/>
    </location>
</feature>
<sequence length="304" mass="32405">MMVQHLSRAVGGRVRGGAIACAVLAVGCLALGGVFVRLSEIGPIATGGFRSLIAVPMLLLLDTGVGLRRGSRVRERIPLRDHATIALGGALLAIDLCLWNMSFFHTTLAESNLLANLVPFAAAIYGWVLFRDVPDVRLVSPAILAIGGLLLLTPVGVHTDPGHLLGNAMALATAFFYTGFLVVAQGLRKRYPAPRIMALLSLWCAAVCLAVAIPRGENLLPRSAWGWLLLVVLAFTSQILGQTLMAHAMHFMSLQLGSLFALLQPIAAAAYAYILFSETLTLSQFLGVVVLIVSIYWAKLVLGT</sequence>
<dbReference type="Pfam" id="PF00892">
    <property type="entry name" value="EamA"/>
    <property type="match status" value="2"/>
</dbReference>
<proteinExistence type="inferred from homology"/>
<dbReference type="RefSeq" id="WP_075418588.1">
    <property type="nucleotide sequence ID" value="NZ_MSKL01000025.1"/>
</dbReference>
<evidence type="ECO:0000259" key="3">
    <source>
        <dbReference type="Pfam" id="PF00892"/>
    </source>
</evidence>
<dbReference type="OrthoDB" id="8770617at2"/>